<feature type="transmembrane region" description="Helical" evidence="1">
    <location>
        <begin position="117"/>
        <end position="137"/>
    </location>
</feature>
<keyword evidence="1" id="KW-0812">Transmembrane</keyword>
<keyword evidence="1" id="KW-0472">Membrane</keyword>
<dbReference type="AlphaFoldDB" id="A0AAD9FYK7"/>
<dbReference type="Proteomes" id="UP001259832">
    <property type="component" value="Unassembled WGS sequence"/>
</dbReference>
<keyword evidence="1" id="KW-1133">Transmembrane helix</keyword>
<gene>
    <name evidence="3" type="ORF">P3T76_015935</name>
</gene>
<evidence type="ECO:0000313" key="3">
    <source>
        <dbReference type="EMBL" id="KAK1928571.1"/>
    </source>
</evidence>
<dbReference type="EMBL" id="JASMQC010000061">
    <property type="protein sequence ID" value="KAK1928571.1"/>
    <property type="molecule type" value="Genomic_DNA"/>
</dbReference>
<keyword evidence="2" id="KW-0732">Signal</keyword>
<evidence type="ECO:0008006" key="5">
    <source>
        <dbReference type="Google" id="ProtNLM"/>
    </source>
</evidence>
<evidence type="ECO:0000256" key="2">
    <source>
        <dbReference type="SAM" id="SignalP"/>
    </source>
</evidence>
<reference evidence="3" key="1">
    <citation type="submission" date="2023-08" db="EMBL/GenBank/DDBJ databases">
        <title>Reference Genome Resource for the Citrus Pathogen Phytophthora citrophthora.</title>
        <authorList>
            <person name="Moller H."/>
            <person name="Coetzee B."/>
            <person name="Rose L.J."/>
            <person name="Van Niekerk J.M."/>
        </authorList>
    </citation>
    <scope>NUCLEOTIDE SEQUENCE</scope>
    <source>
        <strain evidence="3">STE-U-9442</strain>
    </source>
</reference>
<name>A0AAD9FYK7_9STRA</name>
<feature type="chain" id="PRO_5042064374" description="Amino acid transporter transmembrane domain-containing protein" evidence="2">
    <location>
        <begin position="23"/>
        <end position="204"/>
    </location>
</feature>
<protein>
    <recommendedName>
        <fullName evidence="5">Amino acid transporter transmembrane domain-containing protein</fullName>
    </recommendedName>
</protein>
<feature type="signal peptide" evidence="2">
    <location>
        <begin position="1"/>
        <end position="22"/>
    </location>
</feature>
<evidence type="ECO:0000313" key="4">
    <source>
        <dbReference type="Proteomes" id="UP001259832"/>
    </source>
</evidence>
<accession>A0AAD9FYK7</accession>
<comment type="caution">
    <text evidence="3">The sequence shown here is derived from an EMBL/GenBank/DDBJ whole genome shotgun (WGS) entry which is preliminary data.</text>
</comment>
<proteinExistence type="predicted"/>
<evidence type="ECO:0000256" key="1">
    <source>
        <dbReference type="SAM" id="Phobius"/>
    </source>
</evidence>
<organism evidence="3 4">
    <name type="scientific">Phytophthora citrophthora</name>
    <dbReference type="NCBI Taxonomy" id="4793"/>
    <lineage>
        <taxon>Eukaryota</taxon>
        <taxon>Sar</taxon>
        <taxon>Stramenopiles</taxon>
        <taxon>Oomycota</taxon>
        <taxon>Peronosporomycetes</taxon>
        <taxon>Peronosporales</taxon>
        <taxon>Peronosporaceae</taxon>
        <taxon>Phytophthora</taxon>
    </lineage>
</organism>
<sequence length="204" mass="22937">MNNEDSNASMVLILMIALAAEGQKGRRQRQRGQHYLTRADLHPEPRYGTAWEAIYEGGNDKAFITTTGLTLTAFTTTCCCTLSRGIIVLFALKWDACLSYLLEKSFPALGSSSWRRWMTALITVFVFHIVVHVHLFLDTALDLTTLFGQCASPVGFFQLSSPWNFFDLHGLSKLRSFRSLLAQTPTRPRLLLKGCVCVLEVEEE</sequence>
<keyword evidence="4" id="KW-1185">Reference proteome</keyword>